<dbReference type="InterPro" id="IPR010708">
    <property type="entry name" value="5'(3')-deoxyribonucleotidase"/>
</dbReference>
<comment type="similarity">
    <text evidence="1">Belongs to the 5'(3')-deoxyribonucleotidase family.</text>
</comment>
<name>A0A7C1AUH6_9BACT</name>
<dbReference type="PANTHER" id="PTHR35134">
    <property type="entry name" value="NUCLEOTIDASE YQFW-RELATED"/>
    <property type="match status" value="1"/>
</dbReference>
<dbReference type="Proteomes" id="UP000886355">
    <property type="component" value="Unassembled WGS sequence"/>
</dbReference>
<feature type="non-terminal residue" evidence="3">
    <location>
        <position position="134"/>
    </location>
</feature>
<accession>A0A7C1AUH6</accession>
<dbReference type="GO" id="GO:0008253">
    <property type="term" value="F:5'-nucleotidase activity"/>
    <property type="evidence" value="ECO:0007669"/>
    <property type="project" value="InterPro"/>
</dbReference>
<protein>
    <recommendedName>
        <fullName evidence="4">HAD family hydrolase</fullName>
    </recommendedName>
</protein>
<dbReference type="EMBL" id="DQZW01000173">
    <property type="protein sequence ID" value="HDL89979.1"/>
    <property type="molecule type" value="Genomic_DNA"/>
</dbReference>
<dbReference type="InterPro" id="IPR023214">
    <property type="entry name" value="HAD_sf"/>
</dbReference>
<reference evidence="3" key="1">
    <citation type="journal article" date="2020" name="mSystems">
        <title>Genome- and Community-Level Interaction Insights into Carbon Utilization and Element Cycling Functions of Hydrothermarchaeota in Hydrothermal Sediment.</title>
        <authorList>
            <person name="Zhou Z."/>
            <person name="Liu Y."/>
            <person name="Xu W."/>
            <person name="Pan J."/>
            <person name="Luo Z.H."/>
            <person name="Li M."/>
        </authorList>
    </citation>
    <scope>NUCLEOTIDE SEQUENCE [LARGE SCALE GENOMIC DNA]</scope>
    <source>
        <strain evidence="3">HyVt-19</strain>
    </source>
</reference>
<dbReference type="GO" id="GO:0009264">
    <property type="term" value="P:deoxyribonucleotide catabolic process"/>
    <property type="evidence" value="ECO:0007669"/>
    <property type="project" value="InterPro"/>
</dbReference>
<dbReference type="InterPro" id="IPR036412">
    <property type="entry name" value="HAD-like_sf"/>
</dbReference>
<evidence type="ECO:0000256" key="1">
    <source>
        <dbReference type="ARBA" id="ARBA00009589"/>
    </source>
</evidence>
<dbReference type="SUPFAM" id="SSF56784">
    <property type="entry name" value="HAD-like"/>
    <property type="match status" value="1"/>
</dbReference>
<comment type="caution">
    <text evidence="3">The sequence shown here is derived from an EMBL/GenBank/DDBJ whole genome shotgun (WGS) entry which is preliminary data.</text>
</comment>
<evidence type="ECO:0008006" key="4">
    <source>
        <dbReference type="Google" id="ProtNLM"/>
    </source>
</evidence>
<feature type="active site" description="Nucleophile" evidence="2">
    <location>
        <position position="27"/>
    </location>
</feature>
<dbReference type="Pfam" id="PF06941">
    <property type="entry name" value="NT5C"/>
    <property type="match status" value="1"/>
</dbReference>
<proteinExistence type="inferred from homology"/>
<feature type="active site" description="Proton donor" evidence="2">
    <location>
        <position position="29"/>
    </location>
</feature>
<dbReference type="InterPro" id="IPR052419">
    <property type="entry name" value="5_3-deoxyribonucleotidase-like"/>
</dbReference>
<evidence type="ECO:0000256" key="2">
    <source>
        <dbReference type="PIRSR" id="PIRSR610708-1"/>
    </source>
</evidence>
<gene>
    <name evidence="3" type="ORF">ENG14_03650</name>
</gene>
<dbReference type="Gene3D" id="3.40.50.1000">
    <property type="entry name" value="HAD superfamily/HAD-like"/>
    <property type="match status" value="1"/>
</dbReference>
<sequence length="134" mass="15586">MKSGLGLMNRRRFALPNRFRPHHFAFDIDGVVADTMAVFVELVRKELGIRHFSKDDIVEYELYKCVPAPKETIDEVLCKTLSDEYTEMIPPMPGAKEFLTRLGKLADLRFVTARVWPDSIIKWLHKLLPDIDKR</sequence>
<organism evidence="3">
    <name type="scientific">Thermodesulforhabdus norvegica</name>
    <dbReference type="NCBI Taxonomy" id="39841"/>
    <lineage>
        <taxon>Bacteria</taxon>
        <taxon>Pseudomonadati</taxon>
        <taxon>Thermodesulfobacteriota</taxon>
        <taxon>Syntrophobacteria</taxon>
        <taxon>Syntrophobacterales</taxon>
        <taxon>Thermodesulforhabdaceae</taxon>
        <taxon>Thermodesulforhabdus</taxon>
    </lineage>
</organism>
<dbReference type="AlphaFoldDB" id="A0A7C1AUH6"/>
<dbReference type="PANTHER" id="PTHR35134:SF2">
    <property type="entry name" value="NUCLEOTIDASE YQFW-RELATED"/>
    <property type="match status" value="1"/>
</dbReference>
<evidence type="ECO:0000313" key="3">
    <source>
        <dbReference type="EMBL" id="HDL89979.1"/>
    </source>
</evidence>